<dbReference type="InterPro" id="IPR011545">
    <property type="entry name" value="DEAD/DEAH_box_helicase_dom"/>
</dbReference>
<dbReference type="InterPro" id="IPR027417">
    <property type="entry name" value="P-loop_NTPase"/>
</dbReference>
<dbReference type="FunFam" id="3.40.50.300:FF:000156">
    <property type="entry name" value="ATP-dependent DNA helicase recQ"/>
    <property type="match status" value="1"/>
</dbReference>
<keyword evidence="5" id="KW-0547">Nucleotide-binding</keyword>
<keyword evidence="10" id="KW-0067">ATP-binding</keyword>
<name>A0A7U6JIA1_9GAMM</name>
<keyword evidence="4" id="KW-0479">Metal-binding</keyword>
<dbReference type="SMART" id="SM00487">
    <property type="entry name" value="DEXDc"/>
    <property type="match status" value="1"/>
</dbReference>
<accession>A0A7U6JIA1</accession>
<dbReference type="Proteomes" id="UP000031631">
    <property type="component" value="Chromosome"/>
</dbReference>
<dbReference type="InterPro" id="IPR018982">
    <property type="entry name" value="RQC_domain"/>
</dbReference>
<keyword evidence="12" id="KW-0233">DNA recombination</keyword>
<evidence type="ECO:0000259" key="17">
    <source>
        <dbReference type="PROSITE" id="PS50967"/>
    </source>
</evidence>
<dbReference type="Pfam" id="PF00570">
    <property type="entry name" value="HRDC"/>
    <property type="match status" value="1"/>
</dbReference>
<dbReference type="NCBIfam" id="TIGR01389">
    <property type="entry name" value="recQ"/>
    <property type="match status" value="1"/>
</dbReference>
<evidence type="ECO:0000256" key="1">
    <source>
        <dbReference type="ARBA" id="ARBA00001946"/>
    </source>
</evidence>
<evidence type="ECO:0000256" key="6">
    <source>
        <dbReference type="ARBA" id="ARBA00022763"/>
    </source>
</evidence>
<evidence type="ECO:0000256" key="2">
    <source>
        <dbReference type="ARBA" id="ARBA00001947"/>
    </source>
</evidence>
<dbReference type="PROSITE" id="PS51192">
    <property type="entry name" value="HELICASE_ATP_BIND_1"/>
    <property type="match status" value="1"/>
</dbReference>
<dbReference type="Gene3D" id="1.10.10.10">
    <property type="entry name" value="Winged helix-like DNA-binding domain superfamily/Winged helix DNA-binding domain"/>
    <property type="match status" value="1"/>
</dbReference>
<dbReference type="EMBL" id="AP012273">
    <property type="protein sequence ID" value="BAO44588.1"/>
    <property type="molecule type" value="Genomic_DNA"/>
</dbReference>
<dbReference type="OrthoDB" id="9760034at2"/>
<dbReference type="Pfam" id="PF09382">
    <property type="entry name" value="RQC"/>
    <property type="match status" value="1"/>
</dbReference>
<dbReference type="GO" id="GO:0006310">
    <property type="term" value="P:DNA recombination"/>
    <property type="evidence" value="ECO:0007669"/>
    <property type="project" value="UniProtKB-UniRule"/>
</dbReference>
<dbReference type="NCBIfam" id="TIGR00614">
    <property type="entry name" value="recQ_fam"/>
    <property type="match status" value="1"/>
</dbReference>
<sequence>MNTRDTSLQILQQVFGYSSYRQPQQQIIDTLVRGEDALVLMPTGGGKSLCYQIPALLRSGVGIVISPLIALMQDQVAALRQAGVAAGALNSALSAEEDARMRTLLRNGELQLLYVAPERLMTSGFQSLLQQIDIALFAIDEAHCVSQWGHDFRPEYIQLSALHENFPGVPRVALTATADELTRREIIQRLKLERARHFISGFDRPNIRYRVSDDSSNARQQLLRFIQLNYAQQAGIVYCLSRRKVEDTAIWLQKQGIQALPYHAGMSQQDRANHQDRFLREDGVVMVATIAFGMGIDKPDVRFVVHMNLPKSLEAYYQETGRAGRDGEPAEALLFYNLQDVITLRQFVEQSDADELHKRIETQKLERMLGYCELTSCRRQALLAYFGDVQKEACGNCDTCLNPPETWDGTVAAQKALSCVHHTGQRFGVNYLIDVLLGKNNERIQRFGHDRVSTFGIGTELDQKQWRSLFRQLIAQGYLAVDQEGHGGLRLSESCRPLLRGEVRLQLRRLQKEKSGKLRKQRTAYQGVQGALWEALRQKRLELAQEQGVPPYVIFHDATLMAMMEYQPQTLEQMSRISGVGERKLEAYGQAFLDLLADFDAEATLVTDTVSESLDLFRLGMDAENIARRRGLKVSTILGHLAKGIEQGLVELAEVITLEEELLASARELMLEQGEEIRLGPVHEALGGALDYGVLACIRADLNRRLES</sequence>
<dbReference type="Pfam" id="PF16124">
    <property type="entry name" value="RecQ_Zn_bind"/>
    <property type="match status" value="1"/>
</dbReference>
<dbReference type="InterPro" id="IPR001650">
    <property type="entry name" value="Helicase_C-like"/>
</dbReference>
<dbReference type="CDD" id="cd17920">
    <property type="entry name" value="DEXHc_RecQ"/>
    <property type="match status" value="1"/>
</dbReference>
<dbReference type="KEGG" id="tbn:TBH_C1671"/>
<proteinExistence type="inferred from homology"/>
<dbReference type="SMART" id="SM00956">
    <property type="entry name" value="RQC"/>
    <property type="match status" value="1"/>
</dbReference>
<evidence type="ECO:0000256" key="10">
    <source>
        <dbReference type="ARBA" id="ARBA00022840"/>
    </source>
</evidence>
<dbReference type="GO" id="GO:0009378">
    <property type="term" value="F:four-way junction helicase activity"/>
    <property type="evidence" value="ECO:0007669"/>
    <property type="project" value="TreeGrafter"/>
</dbReference>
<evidence type="ECO:0000256" key="7">
    <source>
        <dbReference type="ARBA" id="ARBA00022801"/>
    </source>
</evidence>
<dbReference type="PANTHER" id="PTHR13710">
    <property type="entry name" value="DNA HELICASE RECQ FAMILY MEMBER"/>
    <property type="match status" value="1"/>
</dbReference>
<evidence type="ECO:0000256" key="16">
    <source>
        <dbReference type="NCBIfam" id="TIGR01389"/>
    </source>
</evidence>
<dbReference type="PROSITE" id="PS51194">
    <property type="entry name" value="HELICASE_CTER"/>
    <property type="match status" value="1"/>
</dbReference>
<dbReference type="InterPro" id="IPR029491">
    <property type="entry name" value="Helicase_HTH"/>
</dbReference>
<dbReference type="InterPro" id="IPR014001">
    <property type="entry name" value="Helicase_ATP-bd"/>
</dbReference>
<gene>
    <name evidence="20" type="ORF">TBH_C1671</name>
</gene>
<dbReference type="FunFam" id="3.40.50.300:FF:000296">
    <property type="entry name" value="ATP-dependent DNA helicase RecQ"/>
    <property type="match status" value="1"/>
</dbReference>
<dbReference type="InterPro" id="IPR032284">
    <property type="entry name" value="RecQ_Zn-bd"/>
</dbReference>
<comment type="cofactor">
    <cofactor evidence="2">
        <name>Zn(2+)</name>
        <dbReference type="ChEBI" id="CHEBI:29105"/>
    </cofactor>
</comment>
<dbReference type="GO" id="GO:0006281">
    <property type="term" value="P:DNA repair"/>
    <property type="evidence" value="ECO:0007669"/>
    <property type="project" value="UniProtKB-KW"/>
</dbReference>
<evidence type="ECO:0000256" key="3">
    <source>
        <dbReference type="ARBA" id="ARBA00005446"/>
    </source>
</evidence>
<dbReference type="InterPro" id="IPR006293">
    <property type="entry name" value="DNA_helicase_ATP-dep_RecQ_bac"/>
</dbReference>
<dbReference type="GO" id="GO:0006260">
    <property type="term" value="P:DNA replication"/>
    <property type="evidence" value="ECO:0007669"/>
    <property type="project" value="InterPro"/>
</dbReference>
<dbReference type="InterPro" id="IPR002121">
    <property type="entry name" value="HRDC_dom"/>
</dbReference>
<evidence type="ECO:0000259" key="18">
    <source>
        <dbReference type="PROSITE" id="PS51192"/>
    </source>
</evidence>
<keyword evidence="13" id="KW-0234">DNA repair</keyword>
<dbReference type="Pfam" id="PF14493">
    <property type="entry name" value="HTH_40"/>
    <property type="match status" value="1"/>
</dbReference>
<feature type="domain" description="Helicase C-terminal" evidence="19">
    <location>
        <begin position="218"/>
        <end position="368"/>
    </location>
</feature>
<evidence type="ECO:0000256" key="14">
    <source>
        <dbReference type="ARBA" id="ARBA00023235"/>
    </source>
</evidence>
<evidence type="ECO:0000256" key="4">
    <source>
        <dbReference type="ARBA" id="ARBA00022723"/>
    </source>
</evidence>
<evidence type="ECO:0000256" key="15">
    <source>
        <dbReference type="ARBA" id="ARBA00034617"/>
    </source>
</evidence>
<evidence type="ECO:0000256" key="8">
    <source>
        <dbReference type="ARBA" id="ARBA00022806"/>
    </source>
</evidence>
<dbReference type="SMART" id="SM00341">
    <property type="entry name" value="HRDC"/>
    <property type="match status" value="1"/>
</dbReference>
<keyword evidence="7" id="KW-0378">Hydrolase</keyword>
<dbReference type="EC" id="5.6.2.4" evidence="16"/>
<keyword evidence="6" id="KW-0227">DNA damage</keyword>
<dbReference type="InterPro" id="IPR036388">
    <property type="entry name" value="WH-like_DNA-bd_sf"/>
</dbReference>
<keyword evidence="14" id="KW-0413">Isomerase</keyword>
<protein>
    <recommendedName>
        <fullName evidence="16">DNA helicase RecQ</fullName>
        <ecNumber evidence="16">5.6.2.4</ecNumber>
    </recommendedName>
</protein>
<dbReference type="SUPFAM" id="SSF47819">
    <property type="entry name" value="HRDC-like"/>
    <property type="match status" value="1"/>
</dbReference>
<evidence type="ECO:0000259" key="19">
    <source>
        <dbReference type="PROSITE" id="PS51194"/>
    </source>
</evidence>
<evidence type="ECO:0000313" key="21">
    <source>
        <dbReference type="Proteomes" id="UP000031631"/>
    </source>
</evidence>
<dbReference type="GO" id="GO:0030894">
    <property type="term" value="C:replisome"/>
    <property type="evidence" value="ECO:0007669"/>
    <property type="project" value="TreeGrafter"/>
</dbReference>
<feature type="domain" description="HRDC" evidence="17">
    <location>
        <begin position="526"/>
        <end position="606"/>
    </location>
</feature>
<keyword evidence="21" id="KW-1185">Reference proteome</keyword>
<dbReference type="Gene3D" id="1.10.150.80">
    <property type="entry name" value="HRDC domain"/>
    <property type="match status" value="1"/>
</dbReference>
<dbReference type="PANTHER" id="PTHR13710:SF105">
    <property type="entry name" value="ATP-DEPENDENT DNA HELICASE Q1"/>
    <property type="match status" value="1"/>
</dbReference>
<comment type="similarity">
    <text evidence="3">Belongs to the helicase family. RecQ subfamily.</text>
</comment>
<dbReference type="GO" id="GO:0005524">
    <property type="term" value="F:ATP binding"/>
    <property type="evidence" value="ECO:0007669"/>
    <property type="project" value="UniProtKB-KW"/>
</dbReference>
<dbReference type="FunFam" id="1.10.10.10:FF:000175">
    <property type="entry name" value="ATP-dependent DNA helicase RecQ"/>
    <property type="match status" value="1"/>
</dbReference>
<evidence type="ECO:0000256" key="12">
    <source>
        <dbReference type="ARBA" id="ARBA00023172"/>
    </source>
</evidence>
<reference evidence="20 21" key="1">
    <citation type="journal article" date="2014" name="PLoS ONE">
        <title>Physiological and genomic features of a novel sulfur-oxidizing gammaproteobacterium belonging to a previously uncultivated symbiotic lineage isolated from a hydrothermal vent.</title>
        <authorList>
            <person name="Nunoura T."/>
            <person name="Takaki Y."/>
            <person name="Kazama H."/>
            <person name="Kakuta J."/>
            <person name="Shimamura S."/>
            <person name="Makita H."/>
            <person name="Hirai M."/>
            <person name="Miyazaki M."/>
            <person name="Takai K."/>
        </authorList>
    </citation>
    <scope>NUCLEOTIDE SEQUENCE [LARGE SCALE GENOMIC DNA]</scope>
    <source>
        <strain evidence="20 21">Hiromi1</strain>
    </source>
</reference>
<dbReference type="GO" id="GO:0005737">
    <property type="term" value="C:cytoplasm"/>
    <property type="evidence" value="ECO:0007669"/>
    <property type="project" value="TreeGrafter"/>
</dbReference>
<organism evidence="20 21">
    <name type="scientific">Thiolapillus brandeum</name>
    <dbReference type="NCBI Taxonomy" id="1076588"/>
    <lineage>
        <taxon>Bacteria</taxon>
        <taxon>Pseudomonadati</taxon>
        <taxon>Pseudomonadota</taxon>
        <taxon>Gammaproteobacteria</taxon>
        <taxon>Chromatiales</taxon>
        <taxon>Sedimenticolaceae</taxon>
        <taxon>Thiolapillus</taxon>
    </lineage>
</organism>
<evidence type="ECO:0000256" key="9">
    <source>
        <dbReference type="ARBA" id="ARBA00022833"/>
    </source>
</evidence>
<dbReference type="GO" id="GO:0016787">
    <property type="term" value="F:hydrolase activity"/>
    <property type="evidence" value="ECO:0007669"/>
    <property type="project" value="UniProtKB-KW"/>
</dbReference>
<keyword evidence="9" id="KW-0862">Zinc</keyword>
<dbReference type="InterPro" id="IPR044876">
    <property type="entry name" value="HRDC_dom_sf"/>
</dbReference>
<dbReference type="SMART" id="SM00490">
    <property type="entry name" value="HELICc"/>
    <property type="match status" value="1"/>
</dbReference>
<evidence type="ECO:0000256" key="11">
    <source>
        <dbReference type="ARBA" id="ARBA00023125"/>
    </source>
</evidence>
<keyword evidence="8 20" id="KW-0347">Helicase</keyword>
<evidence type="ECO:0000256" key="13">
    <source>
        <dbReference type="ARBA" id="ARBA00023204"/>
    </source>
</evidence>
<dbReference type="Gene3D" id="3.40.50.300">
    <property type="entry name" value="P-loop containing nucleotide triphosphate hydrolases"/>
    <property type="match status" value="2"/>
</dbReference>
<dbReference type="InterPro" id="IPR010997">
    <property type="entry name" value="HRDC-like_sf"/>
</dbReference>
<dbReference type="PROSITE" id="PS50967">
    <property type="entry name" value="HRDC"/>
    <property type="match status" value="1"/>
</dbReference>
<dbReference type="GO" id="GO:0043138">
    <property type="term" value="F:3'-5' DNA helicase activity"/>
    <property type="evidence" value="ECO:0007669"/>
    <property type="project" value="UniProtKB-EC"/>
</dbReference>
<dbReference type="GO" id="GO:0009432">
    <property type="term" value="P:SOS response"/>
    <property type="evidence" value="ECO:0007669"/>
    <property type="project" value="UniProtKB-UniRule"/>
</dbReference>
<dbReference type="GO" id="GO:0046872">
    <property type="term" value="F:metal ion binding"/>
    <property type="evidence" value="ECO:0007669"/>
    <property type="project" value="UniProtKB-KW"/>
</dbReference>
<feature type="domain" description="Helicase ATP-binding" evidence="18">
    <location>
        <begin position="28"/>
        <end position="196"/>
    </location>
</feature>
<keyword evidence="11" id="KW-0238">DNA-binding</keyword>
<dbReference type="Pfam" id="PF00270">
    <property type="entry name" value="DEAD"/>
    <property type="match status" value="1"/>
</dbReference>
<dbReference type="GO" id="GO:0003677">
    <property type="term" value="F:DNA binding"/>
    <property type="evidence" value="ECO:0007669"/>
    <property type="project" value="UniProtKB-KW"/>
</dbReference>
<dbReference type="SUPFAM" id="SSF52540">
    <property type="entry name" value="P-loop containing nucleoside triphosphate hydrolases"/>
    <property type="match status" value="2"/>
</dbReference>
<dbReference type="AlphaFoldDB" id="A0A7U6JIA1"/>
<comment type="cofactor">
    <cofactor evidence="1">
        <name>Mg(2+)</name>
        <dbReference type="ChEBI" id="CHEBI:18420"/>
    </cofactor>
</comment>
<comment type="catalytic activity">
    <reaction evidence="15">
        <text>Couples ATP hydrolysis with the unwinding of duplex DNA by translocating in the 3'-5' direction.</text>
        <dbReference type="EC" id="5.6.2.4"/>
    </reaction>
</comment>
<dbReference type="GO" id="GO:0043590">
    <property type="term" value="C:bacterial nucleoid"/>
    <property type="evidence" value="ECO:0007669"/>
    <property type="project" value="TreeGrafter"/>
</dbReference>
<dbReference type="InterPro" id="IPR004589">
    <property type="entry name" value="DNA_helicase_ATP-dep_RecQ"/>
</dbReference>
<evidence type="ECO:0000256" key="5">
    <source>
        <dbReference type="ARBA" id="ARBA00022741"/>
    </source>
</evidence>
<evidence type="ECO:0000313" key="20">
    <source>
        <dbReference type="EMBL" id="BAO44588.1"/>
    </source>
</evidence>
<dbReference type="CDD" id="cd18794">
    <property type="entry name" value="SF2_C_RecQ"/>
    <property type="match status" value="1"/>
</dbReference>
<dbReference type="Pfam" id="PF00271">
    <property type="entry name" value="Helicase_C"/>
    <property type="match status" value="1"/>
</dbReference>